<dbReference type="AlphaFoldDB" id="A0ABD1A8M9"/>
<dbReference type="InterPro" id="IPR051274">
    <property type="entry name" value="3-5_Exoribonuclease"/>
</dbReference>
<dbReference type="Gene3D" id="3.30.420.10">
    <property type="entry name" value="Ribonuclease H-like superfamily/Ribonuclease H"/>
    <property type="match status" value="1"/>
</dbReference>
<dbReference type="PANTHER" id="PTHR23044:SF61">
    <property type="entry name" value="3'-5' EXORIBONUCLEASE 1-RELATED"/>
    <property type="match status" value="1"/>
</dbReference>
<protein>
    <submittedName>
        <fullName evidence="1">Exonuclease domain-containing protein</fullName>
    </submittedName>
</protein>
<dbReference type="GO" id="GO:0004527">
    <property type="term" value="F:exonuclease activity"/>
    <property type="evidence" value="ECO:0007669"/>
    <property type="project" value="UniProtKB-KW"/>
</dbReference>
<dbReference type="EMBL" id="JBANAX010000576">
    <property type="protein sequence ID" value="KAL1202461.1"/>
    <property type="molecule type" value="Genomic_DNA"/>
</dbReference>
<proteinExistence type="predicted"/>
<evidence type="ECO:0000313" key="2">
    <source>
        <dbReference type="Proteomes" id="UP001558713"/>
    </source>
</evidence>
<organism evidence="1 2">
    <name type="scientific">Cardamine amara subsp. amara</name>
    <dbReference type="NCBI Taxonomy" id="228776"/>
    <lineage>
        <taxon>Eukaryota</taxon>
        <taxon>Viridiplantae</taxon>
        <taxon>Streptophyta</taxon>
        <taxon>Embryophyta</taxon>
        <taxon>Tracheophyta</taxon>
        <taxon>Spermatophyta</taxon>
        <taxon>Magnoliopsida</taxon>
        <taxon>eudicotyledons</taxon>
        <taxon>Gunneridae</taxon>
        <taxon>Pentapetalae</taxon>
        <taxon>rosids</taxon>
        <taxon>malvids</taxon>
        <taxon>Brassicales</taxon>
        <taxon>Brassicaceae</taxon>
        <taxon>Cardamineae</taxon>
        <taxon>Cardamine</taxon>
    </lineage>
</organism>
<keyword evidence="1" id="KW-0540">Nuclease</keyword>
<sequence length="113" mass="12658">MGELGVDRVWHDTAIPFKQVVEEFEAWLAKHCLWAKDTDGALNDAAAFVTCGNWDIKTKIPEQCVVSNINPSVIFYGVDQSQRRLLEFLWPWITVGGRGSRSRGGRGGRGNPR</sequence>
<dbReference type="InterPro" id="IPR036397">
    <property type="entry name" value="RNaseH_sf"/>
</dbReference>
<keyword evidence="1" id="KW-0378">Hydrolase</keyword>
<keyword evidence="1" id="KW-0269">Exonuclease</keyword>
<gene>
    <name evidence="1" type="ORF">V5N11_025023</name>
</gene>
<reference evidence="1 2" key="1">
    <citation type="submission" date="2024-04" db="EMBL/GenBank/DDBJ databases">
        <title>Genome assembly C_amara_ONT_v2.</title>
        <authorList>
            <person name="Yant L."/>
            <person name="Moore C."/>
            <person name="Slenker M."/>
        </authorList>
    </citation>
    <scope>NUCLEOTIDE SEQUENCE [LARGE SCALE GENOMIC DNA]</scope>
    <source>
        <tissue evidence="1">Leaf</tissue>
    </source>
</reference>
<dbReference type="PANTHER" id="PTHR23044">
    <property type="entry name" value="3'-5' EXONUCLEASE ERI1-RELATED"/>
    <property type="match status" value="1"/>
</dbReference>
<name>A0ABD1A8M9_CARAN</name>
<dbReference type="Proteomes" id="UP001558713">
    <property type="component" value="Unassembled WGS sequence"/>
</dbReference>
<comment type="caution">
    <text evidence="1">The sequence shown here is derived from an EMBL/GenBank/DDBJ whole genome shotgun (WGS) entry which is preliminary data.</text>
</comment>
<accession>A0ABD1A8M9</accession>
<evidence type="ECO:0000313" key="1">
    <source>
        <dbReference type="EMBL" id="KAL1202461.1"/>
    </source>
</evidence>
<keyword evidence="2" id="KW-1185">Reference proteome</keyword>